<dbReference type="Pfam" id="PF00990">
    <property type="entry name" value="GGDEF"/>
    <property type="match status" value="1"/>
</dbReference>
<dbReference type="InterPro" id="IPR006189">
    <property type="entry name" value="CHASE_dom"/>
</dbReference>
<dbReference type="CDD" id="cd01949">
    <property type="entry name" value="GGDEF"/>
    <property type="match status" value="1"/>
</dbReference>
<dbReference type="NCBIfam" id="TIGR00229">
    <property type="entry name" value="sensory_box"/>
    <property type="match status" value="1"/>
</dbReference>
<dbReference type="Pfam" id="PF00563">
    <property type="entry name" value="EAL"/>
    <property type="match status" value="1"/>
</dbReference>
<dbReference type="SUPFAM" id="SSF141868">
    <property type="entry name" value="EAL domain-like"/>
    <property type="match status" value="1"/>
</dbReference>
<dbReference type="CDD" id="cd00130">
    <property type="entry name" value="PAS"/>
    <property type="match status" value="1"/>
</dbReference>
<feature type="domain" description="CHASE" evidence="3">
    <location>
        <begin position="156"/>
        <end position="285"/>
    </location>
</feature>
<dbReference type="EMBL" id="RSEJ01000007">
    <property type="protein sequence ID" value="NBI52612.1"/>
    <property type="molecule type" value="Genomic_DNA"/>
</dbReference>
<dbReference type="Proteomes" id="UP000738517">
    <property type="component" value="Unassembled WGS sequence"/>
</dbReference>
<dbReference type="Pfam" id="PF13426">
    <property type="entry name" value="PAS_9"/>
    <property type="match status" value="1"/>
</dbReference>
<dbReference type="PROSITE" id="PS50887">
    <property type="entry name" value="GGDEF"/>
    <property type="match status" value="1"/>
</dbReference>
<dbReference type="PROSITE" id="PS50113">
    <property type="entry name" value="PAC"/>
    <property type="match status" value="1"/>
</dbReference>
<evidence type="ECO:0000256" key="1">
    <source>
        <dbReference type="SAM" id="Phobius"/>
    </source>
</evidence>
<dbReference type="SMART" id="SM00052">
    <property type="entry name" value="EAL"/>
    <property type="match status" value="1"/>
</dbReference>
<dbReference type="InterPro" id="IPR043128">
    <property type="entry name" value="Rev_trsase/Diguanyl_cyclase"/>
</dbReference>
<name>A0ABW9YFP1_9GAMM</name>
<evidence type="ECO:0000259" key="5">
    <source>
        <dbReference type="PROSITE" id="PS50887"/>
    </source>
</evidence>
<protein>
    <submittedName>
        <fullName evidence="6">EAL domain-containing protein</fullName>
    </submittedName>
</protein>
<feature type="domain" description="PAC" evidence="2">
    <location>
        <begin position="705"/>
        <end position="755"/>
    </location>
</feature>
<feature type="domain" description="EAL" evidence="4">
    <location>
        <begin position="929"/>
        <end position="1181"/>
    </location>
</feature>
<feature type="domain" description="GGDEF" evidence="5">
    <location>
        <begin position="787"/>
        <end position="920"/>
    </location>
</feature>
<reference evidence="6 7" key="1">
    <citation type="journal article" date="2017" name="Int. J. Syst. Evol. Microbiol.">
        <title>Photobacterium alginatilyticum sp. nov., a marine bacterium isolated from bottom seawater.</title>
        <authorList>
            <person name="Wang X."/>
            <person name="Wang Y."/>
            <person name="Yang X."/>
            <person name="Sun H."/>
            <person name="Li B."/>
            <person name="Zhang X.H."/>
        </authorList>
    </citation>
    <scope>NUCLEOTIDE SEQUENCE [LARGE SCALE GENOMIC DNA]</scope>
    <source>
        <strain evidence="6 7">P03D4</strain>
    </source>
</reference>
<dbReference type="SUPFAM" id="SSF55785">
    <property type="entry name" value="PYP-like sensor domain (PAS domain)"/>
    <property type="match status" value="1"/>
</dbReference>
<keyword evidence="1" id="KW-0472">Membrane</keyword>
<dbReference type="SMART" id="SM00091">
    <property type="entry name" value="PAS"/>
    <property type="match status" value="1"/>
</dbReference>
<evidence type="ECO:0000259" key="4">
    <source>
        <dbReference type="PROSITE" id="PS50883"/>
    </source>
</evidence>
<dbReference type="Gene3D" id="3.30.70.270">
    <property type="match status" value="1"/>
</dbReference>
<dbReference type="Gene3D" id="3.30.450.20">
    <property type="entry name" value="PAS domain"/>
    <property type="match status" value="1"/>
</dbReference>
<dbReference type="Pfam" id="PF03924">
    <property type="entry name" value="CHASE"/>
    <property type="match status" value="2"/>
</dbReference>
<dbReference type="InterPro" id="IPR035965">
    <property type="entry name" value="PAS-like_dom_sf"/>
</dbReference>
<feature type="transmembrane region" description="Helical" evidence="1">
    <location>
        <begin position="299"/>
        <end position="320"/>
    </location>
</feature>
<dbReference type="InterPro" id="IPR001633">
    <property type="entry name" value="EAL_dom"/>
</dbReference>
<evidence type="ECO:0000313" key="6">
    <source>
        <dbReference type="EMBL" id="NBI52612.1"/>
    </source>
</evidence>
<dbReference type="InterPro" id="IPR000700">
    <property type="entry name" value="PAS-assoc_C"/>
</dbReference>
<gene>
    <name evidence="6" type="ORF">EIZ48_08505</name>
</gene>
<feature type="transmembrane region" description="Helical" evidence="1">
    <location>
        <begin position="357"/>
        <end position="377"/>
    </location>
</feature>
<keyword evidence="1" id="KW-0812">Transmembrane</keyword>
<dbReference type="InterPro" id="IPR029787">
    <property type="entry name" value="Nucleotide_cyclase"/>
</dbReference>
<dbReference type="SUPFAM" id="SSF55073">
    <property type="entry name" value="Nucleotide cyclase"/>
    <property type="match status" value="1"/>
</dbReference>
<sequence length="1181" mass="132037">MLIFYPSIMLFLIARALVECISRLDKKRRTFNMMDMVSSITRADYFAVFRRHAAFLLVVLLCFGVWWQFVRWYESYLQHESMVETRAELNQYAQSLTSAVDNRLTLLHALSSFVETDIVHYKTLTAESEKQAKTFLAGLRSSEKGIRNFAIAPGGVISFVFPLAGNERALGHDLINDYQAGVRTVSLRAISSRDIAHSDPYELRQGGLGFVARKAIYDGGYWGLVSMVLDMVPIIEEAGMMEAETNLAMAIRDSQKQVFFGSPQVFEQSELIKQVNMPDGYWEIAAIPLPSSSSITKLLVFKTITAAFLVLLCGLGFKLLPVSKKPLIDSTYLQKSTPQPKSQTNYSIYTSFSAPGWLSPLMTSTAIIAAVIGFNSFMKGSDDMVQKYQLTRSIGQVTSNLERKLDADREYLLLIAQELAHGSLDISSFQARVSRYVNDHAGLINVTWADSEFVIRHTAPLEGNQQVLGLKLSLPEPERASRLAYKSHKPTYTKPFMVIQGKAAFELYVPIFKDGEFLGTLGGVYSIKELVESEISQVLASRYEIEVLNTTGDVFYQKSDGQNTASLSKIVPIKPTPGSLWLRLSAYEQGQNQSAKLFMMLTVILAGGVGLSMWLQFRESYKQWQISKTLQEIQQQFHAIAQAAPTAVMMLKLNANEFLYANGQAHEFFSLSGASILGRGIDDVFQNSDETQSFLSVIGDQQRLDNLELQMKKSSGEIFWASLSFRQVDHEGERALVLSIYDLTERKRYENQLYHQANYDNLTGLPNRVLAFERLDRALETAEQEQNLVALLFIDLDLFKNVNDSLGHRAGDQLLVEVARRLSGCVRESDTVARLGGDEFTIILPGLKGISDAERVARKVTEACAMPLLLDGSEVSISASVGITLFPEDGLNYEQLIHNADIAMYKSKEAGRNQFYFYTTQMNEQTQAQLKLETELKRALERDEFTLFYQPLVATTNCEVVGAEALLRWHNPELGHVSPAEFIPVAESTGLIVDIGHWVLKTACMQARQWQNDEGMPQYVAVNVSGHQLKTADFVQTIAQVLEESGLSPTSLELEITESVLLDDPEGNRKTLEELAEMGVRLAIDDFGTGYSSLSYLRRFPFDTLKIDRSFIGDIAGEEEAAKLVSAIISIADVLGLKTVAEGVENQEQLDYLIAQGCDFSQGFYIAKPMPQEKLVQEYTL</sequence>
<feature type="domain" description="CHASE" evidence="3">
    <location>
        <begin position="450"/>
        <end position="538"/>
    </location>
</feature>
<dbReference type="PROSITE" id="PS50839">
    <property type="entry name" value="CHASE"/>
    <property type="match status" value="2"/>
</dbReference>
<evidence type="ECO:0000259" key="3">
    <source>
        <dbReference type="PROSITE" id="PS50839"/>
    </source>
</evidence>
<dbReference type="PANTHER" id="PTHR44757:SF2">
    <property type="entry name" value="BIOFILM ARCHITECTURE MAINTENANCE PROTEIN MBAA"/>
    <property type="match status" value="1"/>
</dbReference>
<keyword evidence="7" id="KW-1185">Reference proteome</keyword>
<dbReference type="Gene3D" id="3.20.20.450">
    <property type="entry name" value="EAL domain"/>
    <property type="match status" value="1"/>
</dbReference>
<dbReference type="PROSITE" id="PS50883">
    <property type="entry name" value="EAL"/>
    <property type="match status" value="1"/>
</dbReference>
<proteinExistence type="predicted"/>
<organism evidence="6 7">
    <name type="scientific">Photobacterium alginatilyticum</name>
    <dbReference type="NCBI Taxonomy" id="1775171"/>
    <lineage>
        <taxon>Bacteria</taxon>
        <taxon>Pseudomonadati</taxon>
        <taxon>Pseudomonadota</taxon>
        <taxon>Gammaproteobacteria</taxon>
        <taxon>Vibrionales</taxon>
        <taxon>Vibrionaceae</taxon>
        <taxon>Photobacterium</taxon>
    </lineage>
</organism>
<dbReference type="InterPro" id="IPR000160">
    <property type="entry name" value="GGDEF_dom"/>
</dbReference>
<evidence type="ECO:0000313" key="7">
    <source>
        <dbReference type="Proteomes" id="UP000738517"/>
    </source>
</evidence>
<comment type="caution">
    <text evidence="6">The sequence shown here is derived from an EMBL/GenBank/DDBJ whole genome shotgun (WGS) entry which is preliminary data.</text>
</comment>
<evidence type="ECO:0000259" key="2">
    <source>
        <dbReference type="PROSITE" id="PS50113"/>
    </source>
</evidence>
<dbReference type="NCBIfam" id="TIGR00254">
    <property type="entry name" value="GGDEF"/>
    <property type="match status" value="1"/>
</dbReference>
<keyword evidence="1" id="KW-1133">Transmembrane helix</keyword>
<feature type="transmembrane region" description="Helical" evidence="1">
    <location>
        <begin position="53"/>
        <end position="73"/>
    </location>
</feature>
<feature type="transmembrane region" description="Helical" evidence="1">
    <location>
        <begin position="597"/>
        <end position="617"/>
    </location>
</feature>
<dbReference type="CDD" id="cd01948">
    <property type="entry name" value="EAL"/>
    <property type="match status" value="1"/>
</dbReference>
<accession>A0ABW9YFP1</accession>
<dbReference type="PANTHER" id="PTHR44757">
    <property type="entry name" value="DIGUANYLATE CYCLASE DGCP"/>
    <property type="match status" value="1"/>
</dbReference>
<dbReference type="InterPro" id="IPR035919">
    <property type="entry name" value="EAL_sf"/>
</dbReference>
<dbReference type="InterPro" id="IPR052155">
    <property type="entry name" value="Biofilm_reg_signaling"/>
</dbReference>
<dbReference type="InterPro" id="IPR000014">
    <property type="entry name" value="PAS"/>
</dbReference>
<dbReference type="SMART" id="SM01079">
    <property type="entry name" value="CHASE"/>
    <property type="match status" value="2"/>
</dbReference>
<dbReference type="SMART" id="SM00267">
    <property type="entry name" value="GGDEF"/>
    <property type="match status" value="1"/>
</dbReference>